<proteinExistence type="predicted"/>
<gene>
    <name evidence="1" type="primary">PWP2_1</name>
    <name evidence="1" type="ORF">EV182_002684</name>
</gene>
<dbReference type="EMBL" id="JAMZIH010000585">
    <property type="protein sequence ID" value="KAJ1679121.1"/>
    <property type="molecule type" value="Genomic_DNA"/>
</dbReference>
<sequence length="97" mass="10731">MRTDFKASLGAMEVFSNLCGTVYKQGNLVYTLDGNSILSPVGNRVTVFDLVNNKAETLPFENRKNIEWISLTPNGNLLLTIDEGRGLLNDKEIRAKG</sequence>
<comment type="caution">
    <text evidence="1">The sequence shown here is derived from an EMBL/GenBank/DDBJ whole genome shotgun (WGS) entry which is preliminary data.</text>
</comment>
<evidence type="ECO:0000313" key="2">
    <source>
        <dbReference type="Proteomes" id="UP001145114"/>
    </source>
</evidence>
<protein>
    <submittedName>
        <fullName evidence="1">U3 snoRNP protein</fullName>
    </submittedName>
</protein>
<evidence type="ECO:0000313" key="1">
    <source>
        <dbReference type="EMBL" id="KAJ1679121.1"/>
    </source>
</evidence>
<accession>A0ACC1HUW1</accession>
<organism evidence="1 2">
    <name type="scientific">Spiromyces aspiralis</name>
    <dbReference type="NCBI Taxonomy" id="68401"/>
    <lineage>
        <taxon>Eukaryota</taxon>
        <taxon>Fungi</taxon>
        <taxon>Fungi incertae sedis</taxon>
        <taxon>Zoopagomycota</taxon>
        <taxon>Kickxellomycotina</taxon>
        <taxon>Kickxellomycetes</taxon>
        <taxon>Kickxellales</taxon>
        <taxon>Kickxellaceae</taxon>
        <taxon>Spiromyces</taxon>
    </lineage>
</organism>
<name>A0ACC1HUW1_9FUNG</name>
<dbReference type="Proteomes" id="UP001145114">
    <property type="component" value="Unassembled WGS sequence"/>
</dbReference>
<reference evidence="1" key="1">
    <citation type="submission" date="2022-06" db="EMBL/GenBank/DDBJ databases">
        <title>Phylogenomic reconstructions and comparative analyses of Kickxellomycotina fungi.</title>
        <authorList>
            <person name="Reynolds N.K."/>
            <person name="Stajich J.E."/>
            <person name="Barry K."/>
            <person name="Grigoriev I.V."/>
            <person name="Crous P."/>
            <person name="Smith M.E."/>
        </authorList>
    </citation>
    <scope>NUCLEOTIDE SEQUENCE</scope>
    <source>
        <strain evidence="1">RSA 2271</strain>
    </source>
</reference>
<keyword evidence="2" id="KW-1185">Reference proteome</keyword>